<proteinExistence type="predicted"/>
<evidence type="ECO:0000313" key="3">
    <source>
        <dbReference type="Proteomes" id="UP000517759"/>
    </source>
</evidence>
<dbReference type="Proteomes" id="UP001156881">
    <property type="component" value="Unassembled WGS sequence"/>
</dbReference>
<protein>
    <submittedName>
        <fullName evidence="2">Phenylpyruvate tautomerase PptA (4-oxalocrotonate tautomerase family)</fullName>
    </submittedName>
    <submittedName>
        <fullName evidence="1">Tautomerase YusQ</fullName>
    </submittedName>
</protein>
<reference evidence="1" key="4">
    <citation type="submission" date="2023-01" db="EMBL/GenBank/DDBJ databases">
        <title>Draft genome sequence of Methylobacterium brachythecii strain NBRC 107710.</title>
        <authorList>
            <person name="Sun Q."/>
            <person name="Mori K."/>
        </authorList>
    </citation>
    <scope>NUCLEOTIDE SEQUENCE</scope>
    <source>
        <strain evidence="1">NBRC 107710</strain>
    </source>
</reference>
<organism evidence="2 3">
    <name type="scientific">Methylobacterium brachythecii</name>
    <dbReference type="NCBI Taxonomy" id="1176177"/>
    <lineage>
        <taxon>Bacteria</taxon>
        <taxon>Pseudomonadati</taxon>
        <taxon>Pseudomonadota</taxon>
        <taxon>Alphaproteobacteria</taxon>
        <taxon>Hyphomicrobiales</taxon>
        <taxon>Methylobacteriaceae</taxon>
        <taxon>Methylobacterium</taxon>
    </lineage>
</organism>
<evidence type="ECO:0000313" key="4">
    <source>
        <dbReference type="Proteomes" id="UP001156881"/>
    </source>
</evidence>
<comment type="caution">
    <text evidence="2">The sequence shown here is derived from an EMBL/GenBank/DDBJ whole genome shotgun (WGS) entry which is preliminary data.</text>
</comment>
<reference evidence="2 3" key="3">
    <citation type="submission" date="2020-08" db="EMBL/GenBank/DDBJ databases">
        <title>Genomic Encyclopedia of Type Strains, Phase IV (KMG-IV): sequencing the most valuable type-strain genomes for metagenomic binning, comparative biology and taxonomic classification.</title>
        <authorList>
            <person name="Goeker M."/>
        </authorList>
    </citation>
    <scope>NUCLEOTIDE SEQUENCE [LARGE SCALE GENOMIC DNA]</scope>
    <source>
        <strain evidence="2 3">DSM 24105</strain>
    </source>
</reference>
<keyword evidence="4" id="KW-1185">Reference proteome</keyword>
<evidence type="ECO:0000313" key="1">
    <source>
        <dbReference type="EMBL" id="GLS42522.1"/>
    </source>
</evidence>
<dbReference type="AlphaFoldDB" id="A0A7W6F6Q7"/>
<name>A0A7W6F6Q7_9HYPH</name>
<dbReference type="EMBL" id="JACIDN010000003">
    <property type="protein sequence ID" value="MBB3902677.1"/>
    <property type="molecule type" value="Genomic_DNA"/>
</dbReference>
<dbReference type="PANTHER" id="PTHR38460:SF1">
    <property type="entry name" value="TAUTOMERASE YOLI-RELATED"/>
    <property type="match status" value="1"/>
</dbReference>
<reference evidence="4" key="2">
    <citation type="journal article" date="2019" name="Int. J. Syst. Evol. Microbiol.">
        <title>The Global Catalogue of Microorganisms (GCM) 10K type strain sequencing project: providing services to taxonomists for standard genome sequencing and annotation.</title>
        <authorList>
            <consortium name="The Broad Institute Genomics Platform"/>
            <consortium name="The Broad Institute Genome Sequencing Center for Infectious Disease"/>
            <person name="Wu L."/>
            <person name="Ma J."/>
        </authorList>
    </citation>
    <scope>NUCLEOTIDE SEQUENCE [LARGE SCALE GENOMIC DNA]</scope>
    <source>
        <strain evidence="4">NBRC 107710</strain>
    </source>
</reference>
<dbReference type="InterPro" id="IPR037479">
    <property type="entry name" value="Tauto_MSAD"/>
</dbReference>
<accession>A0A7W6F6Q7</accession>
<reference evidence="1" key="1">
    <citation type="journal article" date="2014" name="Int. J. Syst. Evol. Microbiol.">
        <title>Complete genome of a new Firmicutes species belonging to the dominant human colonic microbiota ('Ruminococcus bicirculans') reveals two chromosomes and a selective capacity to utilize plant glucans.</title>
        <authorList>
            <consortium name="NISC Comparative Sequencing Program"/>
            <person name="Wegmann U."/>
            <person name="Louis P."/>
            <person name="Goesmann A."/>
            <person name="Henrissat B."/>
            <person name="Duncan S.H."/>
            <person name="Flint H.J."/>
        </authorList>
    </citation>
    <scope>NUCLEOTIDE SEQUENCE</scope>
    <source>
        <strain evidence="1">NBRC 107710</strain>
    </source>
</reference>
<dbReference type="EMBL" id="BSPG01000001">
    <property type="protein sequence ID" value="GLS42522.1"/>
    <property type="molecule type" value="Genomic_DNA"/>
</dbReference>
<dbReference type="Pfam" id="PF14552">
    <property type="entry name" value="Tautomerase_2"/>
    <property type="match status" value="1"/>
</dbReference>
<dbReference type="PANTHER" id="PTHR38460">
    <property type="entry name" value="TAUTOMERASE YOLI-RELATED"/>
    <property type="match status" value="1"/>
</dbReference>
<dbReference type="InterPro" id="IPR014347">
    <property type="entry name" value="Tautomerase/MIF_sf"/>
</dbReference>
<dbReference type="Gene3D" id="3.30.429.10">
    <property type="entry name" value="Macrophage Migration Inhibitory Factor"/>
    <property type="match status" value="1"/>
</dbReference>
<dbReference type="Proteomes" id="UP000517759">
    <property type="component" value="Unassembled WGS sequence"/>
</dbReference>
<gene>
    <name evidence="1" type="primary">yusQ</name>
    <name evidence="1" type="ORF">GCM10007884_05070</name>
    <name evidence="2" type="ORF">GGR33_002172</name>
</gene>
<dbReference type="RefSeq" id="WP_183504796.1">
    <property type="nucleotide sequence ID" value="NZ_BSPG01000001.1"/>
</dbReference>
<keyword evidence="2" id="KW-0670">Pyruvate</keyword>
<sequence length="128" mass="14275">MPLVRIAIPTGKDSAFAQMLSDAIQDAMIATIDVPPDDVFQVLTEHQAHMLRIDPGYLGVSRSSEAIIVEILMRSGRTDTQKRTLYRTIVANLEQRGGIRPQDVMIAIRENERIDWSFGEGEAQIAPK</sequence>
<evidence type="ECO:0000313" key="2">
    <source>
        <dbReference type="EMBL" id="MBB3902677.1"/>
    </source>
</evidence>
<dbReference type="SUPFAM" id="SSF55331">
    <property type="entry name" value="Tautomerase/MIF"/>
    <property type="match status" value="1"/>
</dbReference>